<accession>A0A5E5ALD9</accession>
<evidence type="ECO:0000313" key="1">
    <source>
        <dbReference type="EMBL" id="VVE73343.1"/>
    </source>
</evidence>
<dbReference type="RefSeq" id="WP_150740299.1">
    <property type="nucleotide sequence ID" value="NZ_CABPSP010000017.1"/>
</dbReference>
<dbReference type="Proteomes" id="UP000383122">
    <property type="component" value="Unassembled WGS sequence"/>
</dbReference>
<dbReference type="OrthoDB" id="6689897at2"/>
<protein>
    <submittedName>
        <fullName evidence="1">Phage GP46 family protein</fullName>
    </submittedName>
</protein>
<name>A0A5E5ALD9_9BURK</name>
<evidence type="ECO:0000313" key="2">
    <source>
        <dbReference type="Proteomes" id="UP000383122"/>
    </source>
</evidence>
<proteinExistence type="predicted"/>
<dbReference type="AlphaFoldDB" id="A0A5E5ALD9"/>
<reference evidence="1 2" key="1">
    <citation type="submission" date="2019-08" db="EMBL/GenBank/DDBJ databases">
        <authorList>
            <person name="Peeters C."/>
        </authorList>
    </citation>
    <scope>NUCLEOTIDE SEQUENCE [LARGE SCALE GENOMIC DNA]</scope>
    <source>
        <strain evidence="1 2">LMG 31117</strain>
    </source>
</reference>
<gene>
    <name evidence="1" type="ORF">PAN31117_04682</name>
</gene>
<keyword evidence="2" id="KW-1185">Reference proteome</keyword>
<dbReference type="Pfam" id="PF07409">
    <property type="entry name" value="GP46"/>
    <property type="match status" value="1"/>
</dbReference>
<dbReference type="EMBL" id="CABPSP010000017">
    <property type="protein sequence ID" value="VVE73343.1"/>
    <property type="molecule type" value="Genomic_DNA"/>
</dbReference>
<organism evidence="1 2">
    <name type="scientific">Pandoraea anapnoica</name>
    <dbReference type="NCBI Taxonomy" id="2508301"/>
    <lineage>
        <taxon>Bacteria</taxon>
        <taxon>Pseudomonadati</taxon>
        <taxon>Pseudomonadota</taxon>
        <taxon>Betaproteobacteria</taxon>
        <taxon>Burkholderiales</taxon>
        <taxon>Burkholderiaceae</taxon>
        <taxon>Pandoraea</taxon>
    </lineage>
</organism>
<sequence>MDALIDPHTGGYTGEQTNTLQNAVYLRLSVPLGTWWADRKVGSLLYTLARSKDLPRTRNLAVQYAEQALQPLVDDGRASKVTVEPKTGKTGVIVLVISVYQSNGQVDHFEHPVRVS</sequence>
<dbReference type="InterPro" id="IPR010877">
    <property type="entry name" value="Phage_Mu_Gp46"/>
</dbReference>